<dbReference type="OrthoDB" id="447574at2759"/>
<name>A0A812LLR6_9DINO</name>
<accession>A0A812LLR6</accession>
<reference evidence="1" key="1">
    <citation type="submission" date="2021-02" db="EMBL/GenBank/DDBJ databases">
        <authorList>
            <person name="Dougan E. K."/>
            <person name="Rhodes N."/>
            <person name="Thang M."/>
            <person name="Chan C."/>
        </authorList>
    </citation>
    <scope>NUCLEOTIDE SEQUENCE</scope>
</reference>
<organism evidence="1 2">
    <name type="scientific">Symbiodinium natans</name>
    <dbReference type="NCBI Taxonomy" id="878477"/>
    <lineage>
        <taxon>Eukaryota</taxon>
        <taxon>Sar</taxon>
        <taxon>Alveolata</taxon>
        <taxon>Dinophyceae</taxon>
        <taxon>Suessiales</taxon>
        <taxon>Symbiodiniaceae</taxon>
        <taxon>Symbiodinium</taxon>
    </lineage>
</organism>
<dbReference type="AlphaFoldDB" id="A0A812LLR6"/>
<evidence type="ECO:0008006" key="3">
    <source>
        <dbReference type="Google" id="ProtNLM"/>
    </source>
</evidence>
<dbReference type="EMBL" id="CAJNDS010000979">
    <property type="protein sequence ID" value="CAE7242564.1"/>
    <property type="molecule type" value="Genomic_DNA"/>
</dbReference>
<proteinExistence type="predicted"/>
<keyword evidence="2" id="KW-1185">Reference proteome</keyword>
<dbReference type="Proteomes" id="UP000604046">
    <property type="component" value="Unassembled WGS sequence"/>
</dbReference>
<evidence type="ECO:0000313" key="1">
    <source>
        <dbReference type="EMBL" id="CAE7242564.1"/>
    </source>
</evidence>
<sequence length="178" mass="19110">MAFRYKNTFIDECSPVNAGHRSNSCPPAGSRDTDWVPDITQATKTLQAYVTGLPCTAAALAPLPNEETDAPQAYVTGLPCAPAEVEPSPSEDLAPEELGAAAQAIQGPPSHSSKIANKEIREPLAHCNPGSRGHPALCKRPCVYISTQGVCQLGDACEYCHFQHRKVKSLDKRQRDSV</sequence>
<gene>
    <name evidence="1" type="ORF">SNAT2548_LOCUS11161</name>
</gene>
<protein>
    <recommendedName>
        <fullName evidence="3">C3H1-type domain-containing protein</fullName>
    </recommendedName>
</protein>
<comment type="caution">
    <text evidence="1">The sequence shown here is derived from an EMBL/GenBank/DDBJ whole genome shotgun (WGS) entry which is preliminary data.</text>
</comment>
<evidence type="ECO:0000313" key="2">
    <source>
        <dbReference type="Proteomes" id="UP000604046"/>
    </source>
</evidence>